<dbReference type="InterPro" id="IPR011006">
    <property type="entry name" value="CheY-like_superfamily"/>
</dbReference>
<dbReference type="RefSeq" id="WP_025075385.1">
    <property type="nucleotide sequence ID" value="NZ_FQVD01000017.1"/>
</dbReference>
<feature type="domain" description="Response regulatory" evidence="3">
    <location>
        <begin position="157"/>
        <end position="274"/>
    </location>
</feature>
<name>A0A1M5B4N4_9BACE</name>
<protein>
    <submittedName>
        <fullName evidence="4">Response regulator receiver domain-containing protein</fullName>
    </submittedName>
</protein>
<dbReference type="Pfam" id="PF00072">
    <property type="entry name" value="Response_reg"/>
    <property type="match status" value="1"/>
</dbReference>
<evidence type="ECO:0000256" key="1">
    <source>
        <dbReference type="PROSITE-ProRule" id="PRU00169"/>
    </source>
</evidence>
<dbReference type="OrthoDB" id="9182830at2"/>
<dbReference type="AlphaFoldDB" id="A0A1M5B4N4"/>
<keyword evidence="2" id="KW-0472">Membrane</keyword>
<proteinExistence type="predicted"/>
<dbReference type="EMBL" id="FQVD01000017">
    <property type="protein sequence ID" value="SHF37400.1"/>
    <property type="molecule type" value="Genomic_DNA"/>
</dbReference>
<dbReference type="Proteomes" id="UP000184436">
    <property type="component" value="Unassembled WGS sequence"/>
</dbReference>
<accession>A0A1M5B4N4</accession>
<sequence>MSNVILFILCLFTSGINQCANQEQNDVTLQYQQFIREDAKEHRLFLERSFDKMILIISAGTFIFGAVIAWMNWRTKDDISKAVEKRCDAQIDSLLGIHIKKLQKDLEAKNEVLTTRIKEVDRLIMELSVRLSERRPTGTSNSPLKDQSYNSPVSLNKVLWVDDKPRNNDNIVNMLSESGATFDRVRTTAEAQKKLSENNYALIISDMRRGDSPDEGLKLLRIRNKNYPSTPLVIYSSSKSLDGYREDAENEGAELVTTKITELLGYIQPGFDKA</sequence>
<gene>
    <name evidence="4" type="ORF">SAMN05444349_11768</name>
</gene>
<keyword evidence="1" id="KW-0597">Phosphoprotein</keyword>
<dbReference type="CDD" id="cd00156">
    <property type="entry name" value="REC"/>
    <property type="match status" value="1"/>
</dbReference>
<evidence type="ECO:0000259" key="3">
    <source>
        <dbReference type="PROSITE" id="PS50110"/>
    </source>
</evidence>
<dbReference type="GO" id="GO:0000160">
    <property type="term" value="P:phosphorelay signal transduction system"/>
    <property type="evidence" value="ECO:0007669"/>
    <property type="project" value="InterPro"/>
</dbReference>
<evidence type="ECO:0000313" key="5">
    <source>
        <dbReference type="Proteomes" id="UP000184436"/>
    </source>
</evidence>
<reference evidence="4 5" key="1">
    <citation type="submission" date="2016-11" db="EMBL/GenBank/DDBJ databases">
        <authorList>
            <person name="Jaros S."/>
            <person name="Januszkiewicz K."/>
            <person name="Wedrychowicz H."/>
        </authorList>
    </citation>
    <scope>NUCLEOTIDE SEQUENCE [LARGE SCALE GENOMIC DNA]</scope>
    <source>
        <strain evidence="4 5">DSM 26883</strain>
    </source>
</reference>
<dbReference type="PROSITE" id="PS50110">
    <property type="entry name" value="RESPONSE_REGULATORY"/>
    <property type="match status" value="1"/>
</dbReference>
<feature type="transmembrane region" description="Helical" evidence="2">
    <location>
        <begin position="53"/>
        <end position="73"/>
    </location>
</feature>
<feature type="modified residue" description="4-aspartylphosphate" evidence="1">
    <location>
        <position position="206"/>
    </location>
</feature>
<dbReference type="SUPFAM" id="SSF52172">
    <property type="entry name" value="CheY-like"/>
    <property type="match status" value="1"/>
</dbReference>
<evidence type="ECO:0000256" key="2">
    <source>
        <dbReference type="SAM" id="Phobius"/>
    </source>
</evidence>
<dbReference type="STRING" id="871325.SAMN05444349_11768"/>
<organism evidence="4 5">
    <name type="scientific">Bacteroides faecichinchillae</name>
    <dbReference type="NCBI Taxonomy" id="871325"/>
    <lineage>
        <taxon>Bacteria</taxon>
        <taxon>Pseudomonadati</taxon>
        <taxon>Bacteroidota</taxon>
        <taxon>Bacteroidia</taxon>
        <taxon>Bacteroidales</taxon>
        <taxon>Bacteroidaceae</taxon>
        <taxon>Bacteroides</taxon>
    </lineage>
</organism>
<dbReference type="Gene3D" id="3.40.50.2300">
    <property type="match status" value="1"/>
</dbReference>
<evidence type="ECO:0000313" key="4">
    <source>
        <dbReference type="EMBL" id="SHF37400.1"/>
    </source>
</evidence>
<keyword evidence="2" id="KW-0812">Transmembrane</keyword>
<keyword evidence="2" id="KW-1133">Transmembrane helix</keyword>
<keyword evidence="5" id="KW-1185">Reference proteome</keyword>
<dbReference type="InterPro" id="IPR001789">
    <property type="entry name" value="Sig_transdc_resp-reg_receiver"/>
</dbReference>